<dbReference type="SMART" id="SM00345">
    <property type="entry name" value="HTH_GNTR"/>
    <property type="match status" value="1"/>
</dbReference>
<dbReference type="GO" id="GO:0003700">
    <property type="term" value="F:DNA-binding transcription factor activity"/>
    <property type="evidence" value="ECO:0007669"/>
    <property type="project" value="InterPro"/>
</dbReference>
<evidence type="ECO:0000256" key="1">
    <source>
        <dbReference type="ARBA" id="ARBA00023015"/>
    </source>
</evidence>
<organism evidence="5 6">
    <name type="scientific">Gordonia polyisoprenivorans</name>
    <dbReference type="NCBI Taxonomy" id="84595"/>
    <lineage>
        <taxon>Bacteria</taxon>
        <taxon>Bacillati</taxon>
        <taxon>Actinomycetota</taxon>
        <taxon>Actinomycetes</taxon>
        <taxon>Mycobacteriales</taxon>
        <taxon>Gordoniaceae</taxon>
        <taxon>Gordonia</taxon>
    </lineage>
</organism>
<dbReference type="GO" id="GO:0003677">
    <property type="term" value="F:DNA binding"/>
    <property type="evidence" value="ECO:0007669"/>
    <property type="project" value="UniProtKB-KW"/>
</dbReference>
<dbReference type="InterPro" id="IPR036388">
    <property type="entry name" value="WH-like_DNA-bd_sf"/>
</dbReference>
<sequence>MTIGRSSATASAPSPNWQPVARTRTYEMVIDAIEEQILSGALGVGDPLPPERDLAARLQVSRPAVREALRVLEAQGVLRSAVGSGSGAGTFVAAMPAEALTHFLRLHIALSNFAFADVVDARVTLESSSVELAARAHDPARLAPVHEAMAAMEAAVDDRAAFNDADIAFHTAIAEAGGNRLVTAMTVAIRNAQRRAILAAFTDVEDWSALRAALMTEHREILDAISAGDAGRASRLAARHIRNAYDSLPTLHDHTI</sequence>
<dbReference type="SMART" id="SM00895">
    <property type="entry name" value="FCD"/>
    <property type="match status" value="1"/>
</dbReference>
<keyword evidence="3" id="KW-0804">Transcription</keyword>
<evidence type="ECO:0000256" key="3">
    <source>
        <dbReference type="ARBA" id="ARBA00023163"/>
    </source>
</evidence>
<reference evidence="5 6" key="1">
    <citation type="submission" date="2020-04" db="EMBL/GenBank/DDBJ databases">
        <title>MicrobeNet Type strains.</title>
        <authorList>
            <person name="Nicholson A.C."/>
        </authorList>
    </citation>
    <scope>NUCLEOTIDE SEQUENCE [LARGE SCALE GENOMIC DNA]</scope>
    <source>
        <strain evidence="5 6">ATCC BAA-14</strain>
    </source>
</reference>
<dbReference type="SUPFAM" id="SSF46785">
    <property type="entry name" value="Winged helix' DNA-binding domain"/>
    <property type="match status" value="1"/>
</dbReference>
<dbReference type="Pfam" id="PF00392">
    <property type="entry name" value="GntR"/>
    <property type="match status" value="1"/>
</dbReference>
<comment type="caution">
    <text evidence="5">The sequence shown here is derived from an EMBL/GenBank/DDBJ whole genome shotgun (WGS) entry which is preliminary data.</text>
</comment>
<evidence type="ECO:0000313" key="6">
    <source>
        <dbReference type="Proteomes" id="UP000563898"/>
    </source>
</evidence>
<proteinExistence type="predicted"/>
<dbReference type="InterPro" id="IPR036390">
    <property type="entry name" value="WH_DNA-bd_sf"/>
</dbReference>
<dbReference type="AlphaFoldDB" id="A0A846WN97"/>
<protein>
    <submittedName>
        <fullName evidence="5">FadR family transcriptional regulator</fullName>
    </submittedName>
</protein>
<evidence type="ECO:0000259" key="4">
    <source>
        <dbReference type="PROSITE" id="PS50949"/>
    </source>
</evidence>
<accession>A0A846WN97</accession>
<dbReference type="Pfam" id="PF07729">
    <property type="entry name" value="FCD"/>
    <property type="match status" value="1"/>
</dbReference>
<dbReference type="PRINTS" id="PR00035">
    <property type="entry name" value="HTHGNTR"/>
</dbReference>
<dbReference type="InterPro" id="IPR000524">
    <property type="entry name" value="Tscrpt_reg_HTH_GntR"/>
</dbReference>
<dbReference type="Proteomes" id="UP000563898">
    <property type="component" value="Unassembled WGS sequence"/>
</dbReference>
<dbReference type="Gene3D" id="1.20.120.530">
    <property type="entry name" value="GntR ligand-binding domain-like"/>
    <property type="match status" value="1"/>
</dbReference>
<dbReference type="PANTHER" id="PTHR43537:SF5">
    <property type="entry name" value="UXU OPERON TRANSCRIPTIONAL REGULATOR"/>
    <property type="match status" value="1"/>
</dbReference>
<dbReference type="PROSITE" id="PS50949">
    <property type="entry name" value="HTH_GNTR"/>
    <property type="match status" value="1"/>
</dbReference>
<dbReference type="EMBL" id="JAAXPC010000008">
    <property type="protein sequence ID" value="NKY02839.1"/>
    <property type="molecule type" value="Genomic_DNA"/>
</dbReference>
<dbReference type="InterPro" id="IPR008920">
    <property type="entry name" value="TF_FadR/GntR_C"/>
</dbReference>
<dbReference type="PANTHER" id="PTHR43537">
    <property type="entry name" value="TRANSCRIPTIONAL REGULATOR, GNTR FAMILY"/>
    <property type="match status" value="1"/>
</dbReference>
<dbReference type="SUPFAM" id="SSF48008">
    <property type="entry name" value="GntR ligand-binding domain-like"/>
    <property type="match status" value="1"/>
</dbReference>
<keyword evidence="1" id="KW-0805">Transcription regulation</keyword>
<dbReference type="CDD" id="cd07377">
    <property type="entry name" value="WHTH_GntR"/>
    <property type="match status" value="1"/>
</dbReference>
<feature type="domain" description="HTH gntR-type" evidence="4">
    <location>
        <begin position="23"/>
        <end position="95"/>
    </location>
</feature>
<dbReference type="InterPro" id="IPR011711">
    <property type="entry name" value="GntR_C"/>
</dbReference>
<evidence type="ECO:0000256" key="2">
    <source>
        <dbReference type="ARBA" id="ARBA00023125"/>
    </source>
</evidence>
<dbReference type="Gene3D" id="1.10.10.10">
    <property type="entry name" value="Winged helix-like DNA-binding domain superfamily/Winged helix DNA-binding domain"/>
    <property type="match status" value="1"/>
</dbReference>
<evidence type="ECO:0000313" key="5">
    <source>
        <dbReference type="EMBL" id="NKY02839.1"/>
    </source>
</evidence>
<dbReference type="RefSeq" id="WP_006371619.1">
    <property type="nucleotide sequence ID" value="NZ_CP085887.1"/>
</dbReference>
<keyword evidence="2" id="KW-0238">DNA-binding</keyword>
<name>A0A846WN97_9ACTN</name>
<gene>
    <name evidence="5" type="ORF">HGA05_14795</name>
</gene>